<proteinExistence type="predicted"/>
<dbReference type="GO" id="GO:0005886">
    <property type="term" value="C:plasma membrane"/>
    <property type="evidence" value="ECO:0007669"/>
    <property type="project" value="TreeGrafter"/>
</dbReference>
<reference evidence="9" key="3">
    <citation type="submission" date="2025-09" db="UniProtKB">
        <authorList>
            <consortium name="Ensembl"/>
        </authorList>
    </citation>
    <scope>IDENTIFICATION</scope>
</reference>
<feature type="transmembrane region" description="Helical" evidence="7">
    <location>
        <begin position="87"/>
        <end position="113"/>
    </location>
</feature>
<feature type="transmembrane region" description="Helical" evidence="7">
    <location>
        <begin position="42"/>
        <end position="67"/>
    </location>
</feature>
<dbReference type="Ensembl" id="ENSCSAVT00000013646.1">
    <property type="protein sequence ID" value="ENSCSAVP00000013490.1"/>
    <property type="gene ID" value="ENSCSAVG00000007910.1"/>
</dbReference>
<dbReference type="PANTHER" id="PTHR24372:SF77">
    <property type="entry name" value="G-PROTEIN COUPLED RECEPTORS FAMILY 1 PROFILE DOMAIN-CONTAINING PROTEIN"/>
    <property type="match status" value="1"/>
</dbReference>
<dbReference type="InterPro" id="IPR000276">
    <property type="entry name" value="GPCR_Rhodpsn"/>
</dbReference>
<dbReference type="Proteomes" id="UP000007875">
    <property type="component" value="Unassembled WGS sequence"/>
</dbReference>
<evidence type="ECO:0000256" key="4">
    <source>
        <dbReference type="ARBA" id="ARBA00022737"/>
    </source>
</evidence>
<evidence type="ECO:0000256" key="3">
    <source>
        <dbReference type="ARBA" id="ARBA00022692"/>
    </source>
</evidence>
<keyword evidence="6 7" id="KW-0472">Membrane</keyword>
<evidence type="ECO:0000256" key="5">
    <source>
        <dbReference type="ARBA" id="ARBA00022989"/>
    </source>
</evidence>
<evidence type="ECO:0000313" key="10">
    <source>
        <dbReference type="Proteomes" id="UP000007875"/>
    </source>
</evidence>
<evidence type="ECO:0000256" key="1">
    <source>
        <dbReference type="ARBA" id="ARBA00004370"/>
    </source>
</evidence>
<dbReference type="HOGENOM" id="CLU_006130_0_1_1"/>
<evidence type="ECO:0000259" key="8">
    <source>
        <dbReference type="PROSITE" id="PS50262"/>
    </source>
</evidence>
<dbReference type="PANTHER" id="PTHR24372">
    <property type="entry name" value="GLYCOPROTEIN HORMONE RECEPTOR"/>
    <property type="match status" value="1"/>
</dbReference>
<evidence type="ECO:0000256" key="2">
    <source>
        <dbReference type="ARBA" id="ARBA00022614"/>
    </source>
</evidence>
<accession>H2Z7C8</accession>
<evidence type="ECO:0000313" key="9">
    <source>
        <dbReference type="Ensembl" id="ENSCSAVP00000013490.1"/>
    </source>
</evidence>
<dbReference type="GO" id="GO:0007189">
    <property type="term" value="P:adenylate cyclase-activating G protein-coupled receptor signaling pathway"/>
    <property type="evidence" value="ECO:0007669"/>
    <property type="project" value="TreeGrafter"/>
</dbReference>
<feature type="transmembrane region" description="Helical" evidence="7">
    <location>
        <begin position="176"/>
        <end position="203"/>
    </location>
</feature>
<dbReference type="Gene3D" id="1.20.1070.10">
    <property type="entry name" value="Rhodopsin 7-helix transmembrane proteins"/>
    <property type="match status" value="1"/>
</dbReference>
<organism evidence="9 10">
    <name type="scientific">Ciona savignyi</name>
    <name type="common">Pacific transparent sea squirt</name>
    <dbReference type="NCBI Taxonomy" id="51511"/>
    <lineage>
        <taxon>Eukaryota</taxon>
        <taxon>Metazoa</taxon>
        <taxon>Chordata</taxon>
        <taxon>Tunicata</taxon>
        <taxon>Ascidiacea</taxon>
        <taxon>Phlebobranchia</taxon>
        <taxon>Cionidae</taxon>
        <taxon>Ciona</taxon>
    </lineage>
</organism>
<comment type="subcellular location">
    <subcellularLocation>
        <location evidence="1">Membrane</location>
    </subcellularLocation>
</comment>
<keyword evidence="3 7" id="KW-0812">Transmembrane</keyword>
<dbReference type="GeneTree" id="ENSGT00940000163045"/>
<feature type="domain" description="G-protein coupled receptors family 1 profile" evidence="8">
    <location>
        <begin position="15"/>
        <end position="247"/>
    </location>
</feature>
<sequence length="247" mass="27492">FSSKYELIANPVLRAFVWIMAFMAIAGNLATVSCSLRANHLLVLNLALSDLIMGIYLLLLGSAGAFYSGVYCANKLYWLSSTLCDVMGVMVVTSSEMSVLTMVMLTALRLYAVLNPFYSSTRPQIKVVIFFIAATWFFSLFLSLLPLSTTHFSITSYYSANSVCIPNLFVTSTVPAWGFTFFLMILNLSSFLFVFIAYIAIYIKSSRTKLVKRTSKGFVRTSALEKKIVRLIASDFCCWVPVSVIGF</sequence>
<dbReference type="PRINTS" id="PR00237">
    <property type="entry name" value="GPCRRHODOPSN"/>
</dbReference>
<keyword evidence="10" id="KW-1185">Reference proteome</keyword>
<dbReference type="Pfam" id="PF00001">
    <property type="entry name" value="7tm_1"/>
    <property type="match status" value="1"/>
</dbReference>
<dbReference type="PROSITE" id="PS50262">
    <property type="entry name" value="G_PROTEIN_RECEP_F1_2"/>
    <property type="match status" value="1"/>
</dbReference>
<evidence type="ECO:0000256" key="7">
    <source>
        <dbReference type="SAM" id="Phobius"/>
    </source>
</evidence>
<keyword evidence="2" id="KW-0433">Leucine-rich repeat</keyword>
<feature type="transmembrane region" description="Helical" evidence="7">
    <location>
        <begin position="12"/>
        <end position="30"/>
    </location>
</feature>
<keyword evidence="5 7" id="KW-1133">Transmembrane helix</keyword>
<dbReference type="GO" id="GO:0009755">
    <property type="term" value="P:hormone-mediated signaling pathway"/>
    <property type="evidence" value="ECO:0007669"/>
    <property type="project" value="TreeGrafter"/>
</dbReference>
<dbReference type="GO" id="GO:0008528">
    <property type="term" value="F:G protein-coupled peptide receptor activity"/>
    <property type="evidence" value="ECO:0007669"/>
    <property type="project" value="TreeGrafter"/>
</dbReference>
<keyword evidence="4" id="KW-0677">Repeat</keyword>
<evidence type="ECO:0000256" key="6">
    <source>
        <dbReference type="ARBA" id="ARBA00023136"/>
    </source>
</evidence>
<reference evidence="10" key="1">
    <citation type="submission" date="2003-08" db="EMBL/GenBank/DDBJ databases">
        <authorList>
            <person name="Birren B."/>
            <person name="Nusbaum C."/>
            <person name="Abebe A."/>
            <person name="Abouelleil A."/>
            <person name="Adekoya E."/>
            <person name="Ait-zahra M."/>
            <person name="Allen N."/>
            <person name="Allen T."/>
            <person name="An P."/>
            <person name="Anderson M."/>
            <person name="Anderson S."/>
            <person name="Arachchi H."/>
            <person name="Armbruster J."/>
            <person name="Bachantsang P."/>
            <person name="Baldwin J."/>
            <person name="Barry A."/>
            <person name="Bayul T."/>
            <person name="Blitshsteyn B."/>
            <person name="Bloom T."/>
            <person name="Blye J."/>
            <person name="Boguslavskiy L."/>
            <person name="Borowsky M."/>
            <person name="Boukhgalter B."/>
            <person name="Brunache A."/>
            <person name="Butler J."/>
            <person name="Calixte N."/>
            <person name="Calvo S."/>
            <person name="Camarata J."/>
            <person name="Campo K."/>
            <person name="Chang J."/>
            <person name="Cheshatsang Y."/>
            <person name="Citroen M."/>
            <person name="Collymore A."/>
            <person name="Considine T."/>
            <person name="Cook A."/>
            <person name="Cooke P."/>
            <person name="Corum B."/>
            <person name="Cuomo C."/>
            <person name="David R."/>
            <person name="Dawoe T."/>
            <person name="Degray S."/>
            <person name="Dodge S."/>
            <person name="Dooley K."/>
            <person name="Dorje P."/>
            <person name="Dorjee K."/>
            <person name="Dorris L."/>
            <person name="Duffey N."/>
            <person name="Dupes A."/>
            <person name="Elkins T."/>
            <person name="Engels R."/>
            <person name="Erickson J."/>
            <person name="Farina A."/>
            <person name="Faro S."/>
            <person name="Ferreira P."/>
            <person name="Fischer H."/>
            <person name="Fitzgerald M."/>
            <person name="Foley K."/>
            <person name="Gage D."/>
            <person name="Galagan J."/>
            <person name="Gearin G."/>
            <person name="Gnerre S."/>
            <person name="Gnirke A."/>
            <person name="Goyette A."/>
            <person name="Graham J."/>
            <person name="Grandbois E."/>
            <person name="Gyaltsen K."/>
            <person name="Hafez N."/>
            <person name="Hagopian D."/>
            <person name="Hagos B."/>
            <person name="Hall J."/>
            <person name="Hatcher B."/>
            <person name="Heller A."/>
            <person name="Higgins H."/>
            <person name="Honan T."/>
            <person name="Horn A."/>
            <person name="Houde N."/>
            <person name="Hughes L."/>
            <person name="Hulme W."/>
            <person name="Husby E."/>
            <person name="Iliev I."/>
            <person name="Jaffe D."/>
            <person name="Jones C."/>
            <person name="Kamal M."/>
            <person name="Kamat A."/>
            <person name="Kamvysselis M."/>
            <person name="Karlsson E."/>
            <person name="Kells C."/>
            <person name="Kieu A."/>
            <person name="Kisner P."/>
            <person name="Kodira C."/>
            <person name="Kulbokas E."/>
            <person name="Labutti K."/>
            <person name="Lama D."/>
            <person name="Landers T."/>
            <person name="Leger J."/>
            <person name="Levine S."/>
            <person name="Lewis D."/>
            <person name="Lewis T."/>
            <person name="Lindblad-toh K."/>
            <person name="Liu X."/>
            <person name="Lokyitsang T."/>
            <person name="Lokyitsang Y."/>
            <person name="Lucien O."/>
            <person name="Lui A."/>
            <person name="Ma L.J."/>
            <person name="Mabbitt R."/>
            <person name="Macdonald J."/>
            <person name="Maclean C."/>
            <person name="Major J."/>
            <person name="Manning J."/>
            <person name="Marabella R."/>
            <person name="Maru K."/>
            <person name="Matthews C."/>
            <person name="Mauceli E."/>
            <person name="Mccarthy M."/>
            <person name="Mcdonough S."/>
            <person name="Mcghee T."/>
            <person name="Meldrim J."/>
            <person name="Meneus L."/>
            <person name="Mesirov J."/>
            <person name="Mihalev A."/>
            <person name="Mihova T."/>
            <person name="Mikkelsen T."/>
            <person name="Mlenga V."/>
            <person name="Moru K."/>
            <person name="Mozes J."/>
            <person name="Mulrain L."/>
            <person name="Munson G."/>
            <person name="Naylor J."/>
            <person name="Newes C."/>
            <person name="Nguyen C."/>
            <person name="Nguyen N."/>
            <person name="Nguyen T."/>
            <person name="Nicol R."/>
            <person name="Nielsen C."/>
            <person name="Nizzari M."/>
            <person name="Norbu C."/>
            <person name="Norbu N."/>
            <person name="O'donnell P."/>
            <person name="Okoawo O."/>
            <person name="O'leary S."/>
            <person name="Omotosho B."/>
            <person name="O'neill K."/>
            <person name="Osman S."/>
            <person name="Parker S."/>
            <person name="Perrin D."/>
            <person name="Phunkhang P."/>
            <person name="Piqani B."/>
            <person name="Purcell S."/>
            <person name="Rachupka T."/>
            <person name="Ramasamy U."/>
            <person name="Rameau R."/>
            <person name="Ray V."/>
            <person name="Raymond C."/>
            <person name="Retta R."/>
            <person name="Richardson S."/>
            <person name="Rise C."/>
            <person name="Rodriguez J."/>
            <person name="Rogers J."/>
            <person name="Rogov P."/>
            <person name="Rutman M."/>
            <person name="Schupbach R."/>
            <person name="Seaman C."/>
            <person name="Settipalli S."/>
            <person name="Sharpe T."/>
            <person name="Sheridan J."/>
            <person name="Sherpa N."/>
            <person name="Shi J."/>
            <person name="Smirnov S."/>
            <person name="Smith C."/>
            <person name="Sougnez C."/>
            <person name="Spencer B."/>
            <person name="Stalker J."/>
            <person name="Stange-thomann N."/>
            <person name="Stavropoulos S."/>
            <person name="Stetson K."/>
            <person name="Stone C."/>
            <person name="Stone S."/>
            <person name="Stubbs M."/>
            <person name="Talamas J."/>
            <person name="Tchuinga P."/>
            <person name="Tenzing P."/>
            <person name="Tesfaye S."/>
            <person name="Theodore J."/>
            <person name="Thoulutsang Y."/>
            <person name="Topham K."/>
            <person name="Towey S."/>
            <person name="Tsamla T."/>
            <person name="Tsomo N."/>
            <person name="Vallee D."/>
            <person name="Vassiliev H."/>
            <person name="Venkataraman V."/>
            <person name="Vinson J."/>
            <person name="Vo A."/>
            <person name="Wade C."/>
            <person name="Wang S."/>
            <person name="Wangchuk T."/>
            <person name="Wangdi T."/>
            <person name="Whittaker C."/>
            <person name="Wilkinson J."/>
            <person name="Wu Y."/>
            <person name="Wyman D."/>
            <person name="Yadav S."/>
            <person name="Yang S."/>
            <person name="Yang X."/>
            <person name="Yeager S."/>
            <person name="Yee E."/>
            <person name="Young G."/>
            <person name="Zainoun J."/>
            <person name="Zembeck L."/>
            <person name="Zimmer A."/>
            <person name="Zody M."/>
            <person name="Lander E."/>
        </authorList>
    </citation>
    <scope>NUCLEOTIDE SEQUENCE [LARGE SCALE GENOMIC DNA]</scope>
</reference>
<dbReference type="InterPro" id="IPR017452">
    <property type="entry name" value="GPCR_Rhodpsn_7TM"/>
</dbReference>
<feature type="transmembrane region" description="Helical" evidence="7">
    <location>
        <begin position="125"/>
        <end position="147"/>
    </location>
</feature>
<dbReference type="AlphaFoldDB" id="H2Z7C8"/>
<reference evidence="9" key="2">
    <citation type="submission" date="2025-08" db="UniProtKB">
        <authorList>
            <consortium name="Ensembl"/>
        </authorList>
    </citation>
    <scope>IDENTIFICATION</scope>
</reference>
<protein>
    <recommendedName>
        <fullName evidence="8">G-protein coupled receptors family 1 profile domain-containing protein</fullName>
    </recommendedName>
</protein>
<dbReference type="SUPFAM" id="SSF81321">
    <property type="entry name" value="Family A G protein-coupled receptor-like"/>
    <property type="match status" value="1"/>
</dbReference>
<name>H2Z7C8_CIOSA</name>